<protein>
    <submittedName>
        <fullName evidence="2">Uncharacterized protein</fullName>
    </submittedName>
</protein>
<name>A0A5Q0H4P3_SACSY</name>
<dbReference type="AlphaFoldDB" id="A0A5Q0H4P3"/>
<gene>
    <name evidence="2" type="ORF">EKG83_30660</name>
</gene>
<dbReference type="KEGG" id="ssyi:EKG83_30660"/>
<feature type="region of interest" description="Disordered" evidence="1">
    <location>
        <begin position="1"/>
        <end position="20"/>
    </location>
</feature>
<evidence type="ECO:0000256" key="1">
    <source>
        <dbReference type="SAM" id="MobiDB-lite"/>
    </source>
</evidence>
<keyword evidence="3" id="KW-1185">Reference proteome</keyword>
<evidence type="ECO:0000313" key="3">
    <source>
        <dbReference type="Proteomes" id="UP000325787"/>
    </source>
</evidence>
<feature type="compositionally biased region" description="Gly residues" evidence="1">
    <location>
        <begin position="9"/>
        <end position="20"/>
    </location>
</feature>
<accession>A0A5Q0H4P3</accession>
<dbReference type="Proteomes" id="UP000325787">
    <property type="component" value="Chromosome"/>
</dbReference>
<organism evidence="2 3">
    <name type="scientific">Saccharothrix syringae</name>
    <name type="common">Nocardiopsis syringae</name>
    <dbReference type="NCBI Taxonomy" id="103733"/>
    <lineage>
        <taxon>Bacteria</taxon>
        <taxon>Bacillati</taxon>
        <taxon>Actinomycetota</taxon>
        <taxon>Actinomycetes</taxon>
        <taxon>Pseudonocardiales</taxon>
        <taxon>Pseudonocardiaceae</taxon>
        <taxon>Saccharothrix</taxon>
    </lineage>
</organism>
<reference evidence="3" key="1">
    <citation type="journal article" date="2021" name="Curr. Microbiol.">
        <title>Complete genome of nocamycin-producing strain Saccharothrix syringae NRRL B-16468 reveals the biosynthetic potential for secondary metabolites.</title>
        <authorList>
            <person name="Mo X."/>
            <person name="Yang S."/>
        </authorList>
    </citation>
    <scope>NUCLEOTIDE SEQUENCE [LARGE SCALE GENOMIC DNA]</scope>
    <source>
        <strain evidence="3">ATCC 51364 / DSM 43886 / JCM 6844 / KCTC 9398 / NBRC 14523 / NRRL B-16468 / INA 2240</strain>
    </source>
</reference>
<proteinExistence type="predicted"/>
<sequence>MRLQRGAQLHGGGVGVDGGIGCTGHDEVGCGGIGCRGIGCGGIGSGGGPGVEDRHGVATGSSSKLRSACASSLPLGLRGSSGSTTNRSGCM</sequence>
<dbReference type="EMBL" id="CP034550">
    <property type="protein sequence ID" value="QFZ21167.1"/>
    <property type="molecule type" value="Genomic_DNA"/>
</dbReference>
<evidence type="ECO:0000313" key="2">
    <source>
        <dbReference type="EMBL" id="QFZ21167.1"/>
    </source>
</evidence>